<keyword evidence="2" id="KW-1185">Reference proteome</keyword>
<gene>
    <name evidence="1" type="ORF">CONLIGDRAFT_637723</name>
</gene>
<evidence type="ECO:0000313" key="2">
    <source>
        <dbReference type="Proteomes" id="UP000182658"/>
    </source>
</evidence>
<dbReference type="InParanoid" id="A0A1J7IQ83"/>
<name>A0A1J7IQ83_9PEZI</name>
<dbReference type="AlphaFoldDB" id="A0A1J7IQ83"/>
<sequence length="184" mass="20804">MSSSTKRVIRVITVTRRNVDRVNQETAIPLPQEPRCFESILSRGLKFDLSIPSSGCNNCSLATARSRSQTQNGSWIDQPLPQVVGSVCRPGQAGSKLHSKIHRKPPTHSSCSERFRRQMSGWDKHDTVLPKPADTEPPHPRVAMLVAQPSSHRWRKQRWTRRNGRRRIQRVLPCLRSISSSTPG</sequence>
<reference evidence="1 2" key="1">
    <citation type="submission" date="2016-10" db="EMBL/GenBank/DDBJ databases">
        <title>Draft genome sequence of Coniochaeta ligniaria NRRL30616, a lignocellulolytic fungus for bioabatement of inhibitors in plant biomass hydrolysates.</title>
        <authorList>
            <consortium name="DOE Joint Genome Institute"/>
            <person name="Jimenez D.J."/>
            <person name="Hector R.E."/>
            <person name="Riley R."/>
            <person name="Sun H."/>
            <person name="Grigoriev I.V."/>
            <person name="Van Elsas J.D."/>
            <person name="Nichols N.N."/>
        </authorList>
    </citation>
    <scope>NUCLEOTIDE SEQUENCE [LARGE SCALE GENOMIC DNA]</scope>
    <source>
        <strain evidence="1 2">NRRL 30616</strain>
    </source>
</reference>
<proteinExistence type="predicted"/>
<evidence type="ECO:0000313" key="1">
    <source>
        <dbReference type="EMBL" id="OIW23273.1"/>
    </source>
</evidence>
<dbReference type="Proteomes" id="UP000182658">
    <property type="component" value="Unassembled WGS sequence"/>
</dbReference>
<accession>A0A1J7IQ83</accession>
<protein>
    <submittedName>
        <fullName evidence="1">Uncharacterized protein</fullName>
    </submittedName>
</protein>
<dbReference type="EMBL" id="KV875107">
    <property type="protein sequence ID" value="OIW23273.1"/>
    <property type="molecule type" value="Genomic_DNA"/>
</dbReference>
<organism evidence="1 2">
    <name type="scientific">Coniochaeta ligniaria NRRL 30616</name>
    <dbReference type="NCBI Taxonomy" id="1408157"/>
    <lineage>
        <taxon>Eukaryota</taxon>
        <taxon>Fungi</taxon>
        <taxon>Dikarya</taxon>
        <taxon>Ascomycota</taxon>
        <taxon>Pezizomycotina</taxon>
        <taxon>Sordariomycetes</taxon>
        <taxon>Sordariomycetidae</taxon>
        <taxon>Coniochaetales</taxon>
        <taxon>Coniochaetaceae</taxon>
        <taxon>Coniochaeta</taxon>
    </lineage>
</organism>